<evidence type="ECO:0000256" key="9">
    <source>
        <dbReference type="ARBA" id="ARBA00023237"/>
    </source>
</evidence>
<dbReference type="SUPFAM" id="SSF49464">
    <property type="entry name" value="Carboxypeptidase regulatory domain-like"/>
    <property type="match status" value="1"/>
</dbReference>
<dbReference type="RefSeq" id="WP_111596949.1">
    <property type="nucleotide sequence ID" value="NZ_QLLL01000002.1"/>
</dbReference>
<comment type="caution">
    <text evidence="14">The sequence shown here is derived from an EMBL/GenBank/DDBJ whole genome shotgun (WGS) entry which is preliminary data.</text>
</comment>
<dbReference type="InterPro" id="IPR036942">
    <property type="entry name" value="Beta-barrel_TonB_sf"/>
</dbReference>
<evidence type="ECO:0000256" key="4">
    <source>
        <dbReference type="ARBA" id="ARBA00022496"/>
    </source>
</evidence>
<keyword evidence="3 10" id="KW-1134">Transmembrane beta strand</keyword>
<protein>
    <submittedName>
        <fullName evidence="14">TonB-linked SusC/RagA family outer membrane protein</fullName>
    </submittedName>
</protein>
<evidence type="ECO:0000256" key="5">
    <source>
        <dbReference type="ARBA" id="ARBA00022692"/>
    </source>
</evidence>
<dbReference type="InterPro" id="IPR023997">
    <property type="entry name" value="TonB-dep_OMP_SusC/RagA_CS"/>
</dbReference>
<evidence type="ECO:0000256" key="2">
    <source>
        <dbReference type="ARBA" id="ARBA00022448"/>
    </source>
</evidence>
<evidence type="ECO:0000313" key="14">
    <source>
        <dbReference type="EMBL" id="RAJ08851.1"/>
    </source>
</evidence>
<evidence type="ECO:0000256" key="7">
    <source>
        <dbReference type="ARBA" id="ARBA00023077"/>
    </source>
</evidence>
<dbReference type="EMBL" id="QLLL01000002">
    <property type="protein sequence ID" value="RAJ08851.1"/>
    <property type="molecule type" value="Genomic_DNA"/>
</dbReference>
<evidence type="ECO:0000256" key="10">
    <source>
        <dbReference type="PROSITE-ProRule" id="PRU01360"/>
    </source>
</evidence>
<dbReference type="InterPro" id="IPR011662">
    <property type="entry name" value="Secretin/TonB_short_N"/>
</dbReference>
<dbReference type="GO" id="GO:0009279">
    <property type="term" value="C:cell outer membrane"/>
    <property type="evidence" value="ECO:0007669"/>
    <property type="project" value="UniProtKB-SubCell"/>
</dbReference>
<evidence type="ECO:0000256" key="8">
    <source>
        <dbReference type="ARBA" id="ARBA00023136"/>
    </source>
</evidence>
<dbReference type="Pfam" id="PF00593">
    <property type="entry name" value="TonB_dep_Rec_b-barrel"/>
    <property type="match status" value="1"/>
</dbReference>
<dbReference type="NCBIfam" id="TIGR04056">
    <property type="entry name" value="OMP_RagA_SusC"/>
    <property type="match status" value="1"/>
</dbReference>
<keyword evidence="2 10" id="KW-0813">Transport</keyword>
<keyword evidence="9 10" id="KW-0998">Cell outer membrane</keyword>
<dbReference type="OrthoDB" id="9768177at2"/>
<dbReference type="Gene3D" id="2.40.170.20">
    <property type="entry name" value="TonB-dependent receptor, beta-barrel domain"/>
    <property type="match status" value="1"/>
</dbReference>
<proteinExistence type="inferred from homology"/>
<keyword evidence="8 10" id="KW-0472">Membrane</keyword>
<keyword evidence="12" id="KW-0732">Signal</keyword>
<dbReference type="Pfam" id="PF07715">
    <property type="entry name" value="Plug"/>
    <property type="match status" value="1"/>
</dbReference>
<evidence type="ECO:0000256" key="11">
    <source>
        <dbReference type="RuleBase" id="RU003357"/>
    </source>
</evidence>
<evidence type="ECO:0000256" key="12">
    <source>
        <dbReference type="SAM" id="SignalP"/>
    </source>
</evidence>
<feature type="chain" id="PRO_5016320159" evidence="12">
    <location>
        <begin position="30"/>
        <end position="1120"/>
    </location>
</feature>
<dbReference type="SMART" id="SM00965">
    <property type="entry name" value="STN"/>
    <property type="match status" value="1"/>
</dbReference>
<reference evidence="14 15" key="1">
    <citation type="submission" date="2018-06" db="EMBL/GenBank/DDBJ databases">
        <title>Genomic Encyclopedia of Archaeal and Bacterial Type Strains, Phase II (KMG-II): from individual species to whole genera.</title>
        <authorList>
            <person name="Goeker M."/>
        </authorList>
    </citation>
    <scope>NUCLEOTIDE SEQUENCE [LARGE SCALE GENOMIC DNA]</scope>
    <source>
        <strain evidence="14 15">DSM 23857</strain>
    </source>
</reference>
<keyword evidence="7 11" id="KW-0798">TonB box</keyword>
<evidence type="ECO:0000256" key="1">
    <source>
        <dbReference type="ARBA" id="ARBA00004571"/>
    </source>
</evidence>
<sequence>MRLEKIFRFVSKPCALLIGLCFAQTIAFAQRVSLSVQNTSLVKVCKEVEKQTGYYFVYAKDLKEVNTPVTVDLKNEPVQSALTKIFKGLPYQYEVIDKVVSVNTKKATSKSAGIADMQDTIILKGIVVGEKDEPLPGASVMSTKTKRMALTNEKGQFEMKGVALDEEVVFSYIGYTPKKTRAAGGVIIMVLEPSQNQLDQVQIRGYGKTSQRYSTGSITTVQGKEIEQFPVMNPLLALQGKVPGMTISQVSANPSDPIKIEIRGRGSLNSSMPADPLIIIDGIPITVLELTPANSTVNSFSQINAVSRGFDQSGLTNGMSPLFGVNVSDIESISVLKDADATAIYGSRGANGVIIINTKRAKAGRNNLTIGYTAGITTISKFYDVLNTTDYLNLRREAFANDGLTPSLQKGSPGYAGDLLIWDTTRYTNWQKYLYGGQGSYQKVNANYSGGTDQNTYSLSGNYTKTKSITSLSGDQQSGGFNMSVNSNSKNKKFRVMGSLTLNFTKDNQANLMDLTNFVPNAPSLFKENGEINFAELNAVQAMGLSLMSLKQPIDRKSMSVNGSFNAEYQFTDYLTGNVAVTYSRNTGSTVKIVPISSLDPSTNQRTGQRMVADNKNTTMTVEPGLRFSKNVGNGLLTAQLGSTYQSTSSNMLLTSGSNYLTDDFLGSLSFAPTIKATEAKSQYKYVGTFFRAEYIYEMKYMLNLSGRRDGSSKFGPGKQYGNFGAIGAGWVASEEEWLKGILPKEMSLLKFYGSYGITGEQGIGDYQYLIQWATQNGLASYEGDIMPLLISLQANDKFHWSNSKMLNLGINLGFFNDRLTFNGEWYRKISDDQLISFPTGSFTGFTSYTANSPASVLNTGVNASLSAHIIQGKKWNWRTSFTASNNRNELLSYPSLEKSPYYSRYVIGKPIDEVYVLKYTGIDPQTGKYTYLDANKDGSIKTNYSVPAGTKDDDRVVAVTPTPRLNLGGNTGLSYKNISVDISFYFKRMNAYSAVSQQMGGIGNVSYEMYRNRWTHPGQNATAPRATTNFDEISSMFRLSDGQYEKVNVFRINQLSMNYMLPSKYLQKAKLRTASLGLGVNNLLLITNYQGVDPEVNYMATVSSMPPTRTYTITLSVGL</sequence>
<keyword evidence="4" id="KW-0406">Ion transport</keyword>
<dbReference type="NCBIfam" id="TIGR04057">
    <property type="entry name" value="SusC_RagA_signa"/>
    <property type="match status" value="1"/>
</dbReference>
<organism evidence="14 15">
    <name type="scientific">Chitinophaga skermanii</name>
    <dbReference type="NCBI Taxonomy" id="331697"/>
    <lineage>
        <taxon>Bacteria</taxon>
        <taxon>Pseudomonadati</taxon>
        <taxon>Bacteroidota</taxon>
        <taxon>Chitinophagia</taxon>
        <taxon>Chitinophagales</taxon>
        <taxon>Chitinophagaceae</taxon>
        <taxon>Chitinophaga</taxon>
    </lineage>
</organism>
<evidence type="ECO:0000256" key="3">
    <source>
        <dbReference type="ARBA" id="ARBA00022452"/>
    </source>
</evidence>
<keyword evidence="15" id="KW-1185">Reference proteome</keyword>
<dbReference type="PROSITE" id="PS52016">
    <property type="entry name" value="TONB_DEPENDENT_REC_3"/>
    <property type="match status" value="1"/>
</dbReference>
<keyword evidence="6" id="KW-0408">Iron</keyword>
<keyword evidence="5 10" id="KW-0812">Transmembrane</keyword>
<feature type="signal peptide" evidence="12">
    <location>
        <begin position="1"/>
        <end position="29"/>
    </location>
</feature>
<dbReference type="Pfam" id="PF13715">
    <property type="entry name" value="CarbopepD_reg_2"/>
    <property type="match status" value="1"/>
</dbReference>
<dbReference type="InterPro" id="IPR023996">
    <property type="entry name" value="TonB-dep_OMP_SusC/RagA"/>
</dbReference>
<dbReference type="InterPro" id="IPR012910">
    <property type="entry name" value="Plug_dom"/>
</dbReference>
<dbReference type="Proteomes" id="UP000249547">
    <property type="component" value="Unassembled WGS sequence"/>
</dbReference>
<dbReference type="SUPFAM" id="SSF56935">
    <property type="entry name" value="Porins"/>
    <property type="match status" value="1"/>
</dbReference>
<dbReference type="InterPro" id="IPR008969">
    <property type="entry name" value="CarboxyPept-like_regulatory"/>
</dbReference>
<dbReference type="AlphaFoldDB" id="A0A327QWZ6"/>
<dbReference type="InterPro" id="IPR000531">
    <property type="entry name" value="Beta-barrel_TonB"/>
</dbReference>
<evidence type="ECO:0000313" key="15">
    <source>
        <dbReference type="Proteomes" id="UP000249547"/>
    </source>
</evidence>
<keyword evidence="4" id="KW-0410">Iron transport</keyword>
<dbReference type="Pfam" id="PF07660">
    <property type="entry name" value="STN"/>
    <property type="match status" value="1"/>
</dbReference>
<feature type="domain" description="Secretin/TonB short N-terminal" evidence="13">
    <location>
        <begin position="54"/>
        <end position="105"/>
    </location>
</feature>
<dbReference type="Gene3D" id="2.170.130.10">
    <property type="entry name" value="TonB-dependent receptor, plug domain"/>
    <property type="match status" value="1"/>
</dbReference>
<name>A0A327QWZ6_9BACT</name>
<comment type="similarity">
    <text evidence="10 11">Belongs to the TonB-dependent receptor family.</text>
</comment>
<evidence type="ECO:0000256" key="6">
    <source>
        <dbReference type="ARBA" id="ARBA00023004"/>
    </source>
</evidence>
<accession>A0A327QWZ6</accession>
<gene>
    <name evidence="14" type="ORF">LX64_01505</name>
</gene>
<dbReference type="InterPro" id="IPR039426">
    <property type="entry name" value="TonB-dep_rcpt-like"/>
</dbReference>
<comment type="subcellular location">
    <subcellularLocation>
        <location evidence="1 10">Cell outer membrane</location>
        <topology evidence="1 10">Multi-pass membrane protein</topology>
    </subcellularLocation>
</comment>
<dbReference type="InterPro" id="IPR037066">
    <property type="entry name" value="Plug_dom_sf"/>
</dbReference>
<dbReference type="GO" id="GO:0006826">
    <property type="term" value="P:iron ion transport"/>
    <property type="evidence" value="ECO:0007669"/>
    <property type="project" value="UniProtKB-KW"/>
</dbReference>
<evidence type="ECO:0000259" key="13">
    <source>
        <dbReference type="SMART" id="SM00965"/>
    </source>
</evidence>